<evidence type="ECO:0000313" key="1">
    <source>
        <dbReference type="EMBL" id="KKM99239.1"/>
    </source>
</evidence>
<accession>A0A0F9LVS9</accession>
<sequence length="78" mass="9016">MKRGNWTDNHCFYVSVVDGNRYALLAGPFKTHKESLDMVDKVKDKGQELDRKGVFYAFGTVKMENGYREGSLNKYFDV</sequence>
<protein>
    <recommendedName>
        <fullName evidence="2">SPOR domain-containing protein</fullName>
    </recommendedName>
</protein>
<comment type="caution">
    <text evidence="1">The sequence shown here is derived from an EMBL/GenBank/DDBJ whole genome shotgun (WGS) entry which is preliminary data.</text>
</comment>
<dbReference type="AlphaFoldDB" id="A0A0F9LVS9"/>
<dbReference type="EMBL" id="LAZR01005520">
    <property type="protein sequence ID" value="KKM99239.1"/>
    <property type="molecule type" value="Genomic_DNA"/>
</dbReference>
<reference evidence="1" key="1">
    <citation type="journal article" date="2015" name="Nature">
        <title>Complex archaea that bridge the gap between prokaryotes and eukaryotes.</title>
        <authorList>
            <person name="Spang A."/>
            <person name="Saw J.H."/>
            <person name="Jorgensen S.L."/>
            <person name="Zaremba-Niedzwiedzka K."/>
            <person name="Martijn J."/>
            <person name="Lind A.E."/>
            <person name="van Eijk R."/>
            <person name="Schleper C."/>
            <person name="Guy L."/>
            <person name="Ettema T.J."/>
        </authorList>
    </citation>
    <scope>NUCLEOTIDE SEQUENCE</scope>
</reference>
<name>A0A0F9LVS9_9ZZZZ</name>
<gene>
    <name evidence="1" type="ORF">LCGC14_1149780</name>
</gene>
<evidence type="ECO:0008006" key="2">
    <source>
        <dbReference type="Google" id="ProtNLM"/>
    </source>
</evidence>
<proteinExistence type="predicted"/>
<organism evidence="1">
    <name type="scientific">marine sediment metagenome</name>
    <dbReference type="NCBI Taxonomy" id="412755"/>
    <lineage>
        <taxon>unclassified sequences</taxon>
        <taxon>metagenomes</taxon>
        <taxon>ecological metagenomes</taxon>
    </lineage>
</organism>